<dbReference type="Gene3D" id="3.90.226.10">
    <property type="entry name" value="2-enoyl-CoA Hydratase, Chain A, domain 1"/>
    <property type="match status" value="1"/>
</dbReference>
<evidence type="ECO:0000259" key="2">
    <source>
        <dbReference type="Pfam" id="PF03572"/>
    </source>
</evidence>
<accession>A0A6J4J4J1</accession>
<dbReference type="GO" id="GO:0006508">
    <property type="term" value="P:proteolysis"/>
    <property type="evidence" value="ECO:0007669"/>
    <property type="project" value="InterPro"/>
</dbReference>
<organism evidence="3">
    <name type="scientific">uncultured Cytophagales bacterium</name>
    <dbReference type="NCBI Taxonomy" id="158755"/>
    <lineage>
        <taxon>Bacteria</taxon>
        <taxon>Pseudomonadati</taxon>
        <taxon>Bacteroidota</taxon>
        <taxon>Sphingobacteriia</taxon>
        <taxon>Sphingobacteriales</taxon>
        <taxon>environmental samples</taxon>
    </lineage>
</organism>
<reference evidence="3" key="1">
    <citation type="submission" date="2020-02" db="EMBL/GenBank/DDBJ databases">
        <authorList>
            <person name="Meier V. D."/>
        </authorList>
    </citation>
    <scope>NUCLEOTIDE SEQUENCE</scope>
    <source>
        <strain evidence="3">AVDCRST_MAG56</strain>
    </source>
</reference>
<dbReference type="InterPro" id="IPR029045">
    <property type="entry name" value="ClpP/crotonase-like_dom_sf"/>
</dbReference>
<dbReference type="InterPro" id="IPR005151">
    <property type="entry name" value="Tail-specific_protease"/>
</dbReference>
<dbReference type="PANTHER" id="PTHR32060:SF22">
    <property type="entry name" value="CARBOXYL-TERMINAL-PROCESSING PEPTIDASE 3, CHLOROPLASTIC"/>
    <property type="match status" value="1"/>
</dbReference>
<dbReference type="PANTHER" id="PTHR32060">
    <property type="entry name" value="TAIL-SPECIFIC PROTEASE"/>
    <property type="match status" value="1"/>
</dbReference>
<protein>
    <recommendedName>
        <fullName evidence="2">Tail specific protease domain-containing protein</fullName>
    </recommendedName>
</protein>
<proteinExistence type="predicted"/>
<name>A0A6J4J4J1_9SPHI</name>
<feature type="domain" description="Tail specific protease" evidence="2">
    <location>
        <begin position="277"/>
        <end position="420"/>
    </location>
</feature>
<feature type="signal peptide" evidence="1">
    <location>
        <begin position="1"/>
        <end position="19"/>
    </location>
</feature>
<evidence type="ECO:0000256" key="1">
    <source>
        <dbReference type="SAM" id="SignalP"/>
    </source>
</evidence>
<dbReference type="AlphaFoldDB" id="A0A6J4J4J1"/>
<sequence length="494" mass="53740">MSKYCFSLILIVAWGTLPAQPAAEAPFDAGRKFAAAALRQDLTVLRDSLRAVHPALYRYTPKRAWDSLFAAACRQINKPLSGTEFYAIAAPLIGRAGDIHTAVELPDPYHDYLATRSDLLPFDVRITGDSVFIASNNSTDTSIPVGSRLLNINGVPIAAVLAKLKSYFSSDGTNGTLKVRRVEQRFAFQYQFTYGYSKQFAVTYAPPGERPRTKTVAALPFAVIKENRAKNRQAYPKLKPLFPQPPYLALALHPEKQRAVLTIRWFQNDVLESNGQRFKPFVDSALGAIHQAGVRNLVIDVRNNGGGESGNASYLYAYLAGKPFRLVHCIEASPATYRADAAAGVQYAFHPATGTYRTADSTASPRQFFGLATQPSRPNPYAGAVYVLVDGLTTSAAAQFASLVKRNNRGTLIGEEAPGALAGGSGREYARFALPHSGLLTVISRYRSYLTDPNLPGEDGCVAPDHQPAASMNDLFNGVDKDLELALKLMDKSD</sequence>
<dbReference type="EMBL" id="CADCTQ010000247">
    <property type="protein sequence ID" value="CAA9268078.1"/>
    <property type="molecule type" value="Genomic_DNA"/>
</dbReference>
<evidence type="ECO:0000313" key="3">
    <source>
        <dbReference type="EMBL" id="CAA9268078.1"/>
    </source>
</evidence>
<dbReference type="Pfam" id="PF03572">
    <property type="entry name" value="Peptidase_S41"/>
    <property type="match status" value="1"/>
</dbReference>
<feature type="chain" id="PRO_5026915139" description="Tail specific protease domain-containing protein" evidence="1">
    <location>
        <begin position="20"/>
        <end position="494"/>
    </location>
</feature>
<dbReference type="GO" id="GO:0004175">
    <property type="term" value="F:endopeptidase activity"/>
    <property type="evidence" value="ECO:0007669"/>
    <property type="project" value="TreeGrafter"/>
</dbReference>
<dbReference type="SUPFAM" id="SSF52096">
    <property type="entry name" value="ClpP/crotonase"/>
    <property type="match status" value="1"/>
</dbReference>
<keyword evidence="1" id="KW-0732">Signal</keyword>
<dbReference type="GO" id="GO:0008236">
    <property type="term" value="F:serine-type peptidase activity"/>
    <property type="evidence" value="ECO:0007669"/>
    <property type="project" value="InterPro"/>
</dbReference>
<gene>
    <name evidence="3" type="ORF">AVDCRST_MAG56-3050</name>
</gene>